<dbReference type="AlphaFoldDB" id="A0AAU9JAI9"/>
<dbReference type="EMBL" id="CAJZBQ010000025">
    <property type="protein sequence ID" value="CAG9320583.1"/>
    <property type="molecule type" value="Genomic_DNA"/>
</dbReference>
<reference evidence="1" key="1">
    <citation type="submission" date="2021-09" db="EMBL/GenBank/DDBJ databases">
        <authorList>
            <consortium name="AG Swart"/>
            <person name="Singh M."/>
            <person name="Singh A."/>
            <person name="Seah K."/>
            <person name="Emmerich C."/>
        </authorList>
    </citation>
    <scope>NUCLEOTIDE SEQUENCE</scope>
    <source>
        <strain evidence="1">ATCC30299</strain>
    </source>
</reference>
<comment type="caution">
    <text evidence="1">The sequence shown here is derived from an EMBL/GenBank/DDBJ whole genome shotgun (WGS) entry which is preliminary data.</text>
</comment>
<evidence type="ECO:0000313" key="1">
    <source>
        <dbReference type="EMBL" id="CAG9320583.1"/>
    </source>
</evidence>
<dbReference type="Proteomes" id="UP001162131">
    <property type="component" value="Unassembled WGS sequence"/>
</dbReference>
<sequence>MALVELPQTDATLAFTSLISEVFIDTELLKPNETDRDCWGEIDVTTDAELALSLSHFWLLQSRLKMQQKILRKVCL</sequence>
<proteinExistence type="predicted"/>
<accession>A0AAU9JAI9</accession>
<keyword evidence="2" id="KW-1185">Reference proteome</keyword>
<name>A0AAU9JAI9_9CILI</name>
<gene>
    <name evidence="1" type="ORF">BSTOLATCC_MIC26497</name>
</gene>
<protein>
    <submittedName>
        <fullName evidence="1">Uncharacterized protein</fullName>
    </submittedName>
</protein>
<organism evidence="1 2">
    <name type="scientific">Blepharisma stoltei</name>
    <dbReference type="NCBI Taxonomy" id="1481888"/>
    <lineage>
        <taxon>Eukaryota</taxon>
        <taxon>Sar</taxon>
        <taxon>Alveolata</taxon>
        <taxon>Ciliophora</taxon>
        <taxon>Postciliodesmatophora</taxon>
        <taxon>Heterotrichea</taxon>
        <taxon>Heterotrichida</taxon>
        <taxon>Blepharismidae</taxon>
        <taxon>Blepharisma</taxon>
    </lineage>
</organism>
<evidence type="ECO:0000313" key="2">
    <source>
        <dbReference type="Proteomes" id="UP001162131"/>
    </source>
</evidence>